<evidence type="ECO:0000313" key="11">
    <source>
        <dbReference type="EMBL" id="NXK40103.1"/>
    </source>
</evidence>
<evidence type="ECO:0000256" key="6">
    <source>
        <dbReference type="ARBA" id="ARBA00023157"/>
    </source>
</evidence>
<dbReference type="InterPro" id="IPR036896">
    <property type="entry name" value="Avidin-like_sf"/>
</dbReference>
<keyword evidence="7 10" id="KW-0325">Glycoprotein</keyword>
<dbReference type="PANTHER" id="PTHR34399">
    <property type="entry name" value="AVIDIN-RELATED"/>
    <property type="match status" value="1"/>
</dbReference>
<comment type="caution">
    <text evidence="11">The sequence shown here is derived from an EMBL/GenBank/DDBJ whole genome shotgun (WGS) entry which is preliminary data.</text>
</comment>
<proteinExistence type="inferred from homology"/>
<dbReference type="Proteomes" id="UP000520962">
    <property type="component" value="Unassembled WGS sequence"/>
</dbReference>
<evidence type="ECO:0000256" key="9">
    <source>
        <dbReference type="PIRSR" id="PIRSR605468-51"/>
    </source>
</evidence>
<comment type="similarity">
    <text evidence="2 10">Belongs to the avidin/streptavidin family.</text>
</comment>
<organism evidence="11 12">
    <name type="scientific">Piprites chloris</name>
    <name type="common">Wing-barred manakin</name>
    <dbReference type="NCBI Taxonomy" id="114369"/>
    <lineage>
        <taxon>Eukaryota</taxon>
        <taxon>Metazoa</taxon>
        <taxon>Chordata</taxon>
        <taxon>Craniata</taxon>
        <taxon>Vertebrata</taxon>
        <taxon>Euteleostomi</taxon>
        <taxon>Archelosauria</taxon>
        <taxon>Archosauria</taxon>
        <taxon>Dinosauria</taxon>
        <taxon>Saurischia</taxon>
        <taxon>Theropoda</taxon>
        <taxon>Coelurosauria</taxon>
        <taxon>Aves</taxon>
        <taxon>Neognathae</taxon>
        <taxon>Neoaves</taxon>
        <taxon>Telluraves</taxon>
        <taxon>Australaves</taxon>
        <taxon>Passeriformes</taxon>
        <taxon>Pipridae</taxon>
        <taxon>Piprites</taxon>
    </lineage>
</organism>
<dbReference type="Pfam" id="PF01382">
    <property type="entry name" value="Avidin"/>
    <property type="match status" value="1"/>
</dbReference>
<dbReference type="InterPro" id="IPR017889">
    <property type="entry name" value="Avidin-like_CS"/>
</dbReference>
<dbReference type="PRINTS" id="PR00709">
    <property type="entry name" value="AVIDIN"/>
</dbReference>
<dbReference type="InterPro" id="IPR005468">
    <property type="entry name" value="Avidin/str"/>
</dbReference>
<evidence type="ECO:0000256" key="4">
    <source>
        <dbReference type="ARBA" id="ARBA00022525"/>
    </source>
</evidence>
<evidence type="ECO:0000256" key="5">
    <source>
        <dbReference type="ARBA" id="ARBA00022729"/>
    </source>
</evidence>
<dbReference type="InterPro" id="IPR005469">
    <property type="entry name" value="Avidin"/>
</dbReference>
<evidence type="ECO:0000256" key="7">
    <source>
        <dbReference type="ARBA" id="ARBA00023180"/>
    </source>
</evidence>
<keyword evidence="6 9" id="KW-1015">Disulfide bond</keyword>
<keyword evidence="5 10" id="KW-0732">Signal</keyword>
<feature type="non-terminal residue" evidence="11">
    <location>
        <position position="1"/>
    </location>
</feature>
<accession>A0A7L0J9A5</accession>
<comment type="function">
    <text evidence="10">Forms a strong non-covalent specific complex with biotin.</text>
</comment>
<reference evidence="11 12" key="1">
    <citation type="submission" date="2019-09" db="EMBL/GenBank/DDBJ databases">
        <title>Bird 10,000 Genomes (B10K) Project - Family phase.</title>
        <authorList>
            <person name="Zhang G."/>
        </authorList>
    </citation>
    <scope>NUCLEOTIDE SEQUENCE [LARGE SCALE GENOMIC DNA]</scope>
    <source>
        <strain evidence="11">B10K-DU-007-02</strain>
        <tissue evidence="11">Mixed tissue sample</tissue>
    </source>
</reference>
<dbReference type="PROSITE" id="PS00577">
    <property type="entry name" value="AVIDIN_1"/>
    <property type="match status" value="1"/>
</dbReference>
<evidence type="ECO:0000256" key="8">
    <source>
        <dbReference type="ARBA" id="ARBA00023267"/>
    </source>
</evidence>
<sequence>MVQVTLFLLVLSLALGAHSLSPRRCKLTGNWVNDLGSNMKIFAVDGEGGFSGSYLTAVTASGNEIKESPLQGSLQRKNQKGQPTFGFTVNWTFSDSITVFTGQCFVDKEGKEVLKTMWLLRSSVDDIENDWKATRVGINIFTRVQSQ</sequence>
<keyword evidence="8 10" id="KW-0092">Biotin</keyword>
<feature type="chain" id="PRO_5041486392" description="Avidin" evidence="10">
    <location>
        <begin position="20"/>
        <end position="147"/>
    </location>
</feature>
<dbReference type="GO" id="GO:0009374">
    <property type="term" value="F:biotin binding"/>
    <property type="evidence" value="ECO:0007669"/>
    <property type="project" value="UniProtKB-UniRule"/>
</dbReference>
<feature type="disulfide bond" evidence="9">
    <location>
        <begin position="25"/>
        <end position="104"/>
    </location>
</feature>
<dbReference type="SUPFAM" id="SSF50876">
    <property type="entry name" value="Avidin/streptavidin"/>
    <property type="match status" value="1"/>
</dbReference>
<dbReference type="EMBL" id="VXAH01000333">
    <property type="protein sequence ID" value="NXK40103.1"/>
    <property type="molecule type" value="Genomic_DNA"/>
</dbReference>
<evidence type="ECO:0000256" key="10">
    <source>
        <dbReference type="RuleBase" id="RU369114"/>
    </source>
</evidence>
<dbReference type="Gene3D" id="2.40.128.30">
    <property type="entry name" value="Avidin-like"/>
    <property type="match status" value="1"/>
</dbReference>
<evidence type="ECO:0000256" key="1">
    <source>
        <dbReference type="ARBA" id="ARBA00004613"/>
    </source>
</evidence>
<dbReference type="PANTHER" id="PTHR34399:SF3">
    <property type="entry name" value="AVID PROTEIN-RELATED"/>
    <property type="match status" value="1"/>
</dbReference>
<keyword evidence="4 10" id="KW-0964">Secreted</keyword>
<gene>
    <name evidence="11" type="primary">Avd_0</name>
    <name evidence="11" type="ORF">PIPCHL_R00875</name>
</gene>
<comment type="subunit">
    <text evidence="3 10">Homotetramer.</text>
</comment>
<dbReference type="PROSITE" id="PS51326">
    <property type="entry name" value="AVIDIN_2"/>
    <property type="match status" value="1"/>
</dbReference>
<evidence type="ECO:0000313" key="12">
    <source>
        <dbReference type="Proteomes" id="UP000520962"/>
    </source>
</evidence>
<evidence type="ECO:0000256" key="2">
    <source>
        <dbReference type="ARBA" id="ARBA00006297"/>
    </source>
</evidence>
<feature type="non-terminal residue" evidence="11">
    <location>
        <position position="147"/>
    </location>
</feature>
<name>A0A7L0J9A5_PIPCL</name>
<dbReference type="GO" id="GO:0005576">
    <property type="term" value="C:extracellular region"/>
    <property type="evidence" value="ECO:0007669"/>
    <property type="project" value="UniProtKB-SubCell"/>
</dbReference>
<protein>
    <recommendedName>
        <fullName evidence="10">Avidin</fullName>
    </recommendedName>
</protein>
<dbReference type="AlphaFoldDB" id="A0A7L0J9A5"/>
<dbReference type="InterPro" id="IPR051764">
    <property type="entry name" value="Avidin/Streptavidin-rel"/>
</dbReference>
<feature type="signal peptide" evidence="10">
    <location>
        <begin position="1"/>
        <end position="19"/>
    </location>
</feature>
<comment type="subcellular location">
    <subcellularLocation>
        <location evidence="1 10">Secreted</location>
    </subcellularLocation>
</comment>
<keyword evidence="12" id="KW-1185">Reference proteome</keyword>
<evidence type="ECO:0000256" key="3">
    <source>
        <dbReference type="ARBA" id="ARBA00011881"/>
    </source>
</evidence>